<keyword evidence="2" id="KW-0539">Nucleus</keyword>
<dbReference type="PANTHER" id="PTHR33137">
    <property type="entry name" value="MEDIATOR OF RNA POLYMERASE II TRANSCRIPTION SUBUNIT 15A-RELATED"/>
    <property type="match status" value="1"/>
</dbReference>
<comment type="caution">
    <text evidence="5">The sequence shown here is derived from an EMBL/GenBank/DDBJ whole genome shotgun (WGS) entry which is preliminary data.</text>
</comment>
<evidence type="ECO:0000313" key="5">
    <source>
        <dbReference type="EMBL" id="KAK9077746.1"/>
    </source>
</evidence>
<dbReference type="InterPro" id="IPR044661">
    <property type="entry name" value="MED15a/b/c-like"/>
</dbReference>
<reference evidence="5 6" key="1">
    <citation type="submission" date="2024-04" db="EMBL/GenBank/DDBJ databases">
        <title>The reference genome of an endangered Asteraceae, Deinandra increscens subsp. villosa, native to the Central Coast of California.</title>
        <authorList>
            <person name="Guilliams M."/>
            <person name="Hasenstab-Lehman K."/>
            <person name="Meyer R."/>
            <person name="Mcevoy S."/>
        </authorList>
    </citation>
    <scope>NUCLEOTIDE SEQUENCE [LARGE SCALE GENOMIC DNA]</scope>
    <source>
        <tissue evidence="5">Leaf</tissue>
    </source>
</reference>
<dbReference type="InterPro" id="IPR036529">
    <property type="entry name" value="KIX_dom_sf"/>
</dbReference>
<organism evidence="5 6">
    <name type="scientific">Deinandra increscens subsp. villosa</name>
    <dbReference type="NCBI Taxonomy" id="3103831"/>
    <lineage>
        <taxon>Eukaryota</taxon>
        <taxon>Viridiplantae</taxon>
        <taxon>Streptophyta</taxon>
        <taxon>Embryophyta</taxon>
        <taxon>Tracheophyta</taxon>
        <taxon>Spermatophyta</taxon>
        <taxon>Magnoliopsida</taxon>
        <taxon>eudicotyledons</taxon>
        <taxon>Gunneridae</taxon>
        <taxon>Pentapetalae</taxon>
        <taxon>asterids</taxon>
        <taxon>campanulids</taxon>
        <taxon>Asterales</taxon>
        <taxon>Asteraceae</taxon>
        <taxon>Asteroideae</taxon>
        <taxon>Heliantheae alliance</taxon>
        <taxon>Madieae</taxon>
        <taxon>Madiinae</taxon>
        <taxon>Deinandra</taxon>
    </lineage>
</organism>
<dbReference type="PANTHER" id="PTHR33137:SF4">
    <property type="entry name" value="MEDIATOR OF RNA POLYMERASE II TRANSCRIPTION SUBUNIT 15A-RELATED"/>
    <property type="match status" value="1"/>
</dbReference>
<protein>
    <recommendedName>
        <fullName evidence="4">Mediator complex subunit 15 KIX domain-containing protein</fullName>
    </recommendedName>
</protein>
<keyword evidence="6" id="KW-1185">Reference proteome</keyword>
<dbReference type="GO" id="GO:0005634">
    <property type="term" value="C:nucleus"/>
    <property type="evidence" value="ECO:0007669"/>
    <property type="project" value="UniProtKB-SubCell"/>
</dbReference>
<feature type="domain" description="Mediator complex subunit 15 KIX" evidence="4">
    <location>
        <begin position="382"/>
        <end position="459"/>
    </location>
</feature>
<proteinExistence type="predicted"/>
<dbReference type="GO" id="GO:0003713">
    <property type="term" value="F:transcription coactivator activity"/>
    <property type="evidence" value="ECO:0007669"/>
    <property type="project" value="InterPro"/>
</dbReference>
<evidence type="ECO:0000256" key="2">
    <source>
        <dbReference type="ARBA" id="ARBA00023242"/>
    </source>
</evidence>
<dbReference type="InterPro" id="IPR036546">
    <property type="entry name" value="MED15_KIX"/>
</dbReference>
<feature type="region of interest" description="Disordered" evidence="3">
    <location>
        <begin position="1"/>
        <end position="23"/>
    </location>
</feature>
<dbReference type="Proteomes" id="UP001408789">
    <property type="component" value="Unassembled WGS sequence"/>
</dbReference>
<dbReference type="Pfam" id="PF16987">
    <property type="entry name" value="KIX_2"/>
    <property type="match status" value="4"/>
</dbReference>
<evidence type="ECO:0000259" key="4">
    <source>
        <dbReference type="Pfam" id="PF16987"/>
    </source>
</evidence>
<gene>
    <name evidence="5" type="ORF">SSX86_006083</name>
</gene>
<evidence type="ECO:0000256" key="3">
    <source>
        <dbReference type="SAM" id="MobiDB-lite"/>
    </source>
</evidence>
<accession>A0AAP0HAF7</accession>
<sequence>MDTSNCRPTQGARGAAGDPTMESGDWRAQLQREMTVNKIMDTLKKHLPFPRHERLQELNKIAKRVEEEIYTAATSQSEYSRKICFMMLTMETRLQNPKLDSMLSNSLPFDLIAQTGNRNGRDWQQEVYQKIKAMKYQYLLDIRRTQGASGAVGDPDMKSGDWRSEYSRKICFMMLTIETRLQTPLVDSVKSNSAASYNSLHHSVPFDSIARIDNPNGRDWQQEVYQKIKAMKDLYLLDLRRIQDARDSVADPIMASVDWRATQSAGGAIGDPILESVDWKAQLQAESRQRIVNKILETLKRHLPFSGPEGLQELMKIALTFEEKIYSTATSQSDYLRKISLKMLTMETRPQNPMSDPIMASVDWRPTQSAGGAIGDPILESVDWRVQLKVDSRPRIVNKILDTLKRHLPFSGPEGLQELMNIASMFEEKIYTTATSQSDYLRKISLKMLTVETRPQNPMSDPIMASFDWSPTQSAGGAIGGDPILESVDWRAHLHADSRQRIVNKILDTLKRHLPFSGTDGLQELMNIALRFEEKIYTAATSQSDYLREISLKMLAVETRSQNPMSDPMQSNYAASSVNP</sequence>
<feature type="domain" description="Mediator complex subunit 15 KIX" evidence="4">
    <location>
        <begin position="488"/>
        <end position="566"/>
    </location>
</feature>
<comment type="subcellular location">
    <subcellularLocation>
        <location evidence="1">Nucleus</location>
    </subcellularLocation>
</comment>
<name>A0AAP0HAF7_9ASTR</name>
<feature type="domain" description="Mediator complex subunit 15 KIX" evidence="4">
    <location>
        <begin position="24"/>
        <end position="97"/>
    </location>
</feature>
<dbReference type="FunFam" id="1.10.246.20:FF:000003">
    <property type="entry name" value="Mediator of RNA polymerase II transcription subunit 15a"/>
    <property type="match status" value="4"/>
</dbReference>
<feature type="region of interest" description="Disordered" evidence="3">
    <location>
        <begin position="561"/>
        <end position="580"/>
    </location>
</feature>
<dbReference type="Gene3D" id="1.10.246.20">
    <property type="entry name" value="Coactivator CBP, KIX domain"/>
    <property type="match status" value="4"/>
</dbReference>
<feature type="domain" description="Mediator complex subunit 15 KIX" evidence="4">
    <location>
        <begin position="277"/>
        <end position="354"/>
    </location>
</feature>
<dbReference type="SUPFAM" id="SSF47040">
    <property type="entry name" value="Kix domain of CBP (creb binding protein)"/>
    <property type="match status" value="1"/>
</dbReference>
<evidence type="ECO:0000256" key="1">
    <source>
        <dbReference type="ARBA" id="ARBA00004123"/>
    </source>
</evidence>
<evidence type="ECO:0000313" key="6">
    <source>
        <dbReference type="Proteomes" id="UP001408789"/>
    </source>
</evidence>
<dbReference type="EMBL" id="JBCNJP010000007">
    <property type="protein sequence ID" value="KAK9077746.1"/>
    <property type="molecule type" value="Genomic_DNA"/>
</dbReference>
<dbReference type="GO" id="GO:0031490">
    <property type="term" value="F:chromatin DNA binding"/>
    <property type="evidence" value="ECO:0007669"/>
    <property type="project" value="InterPro"/>
</dbReference>
<dbReference type="AlphaFoldDB" id="A0AAP0HAF7"/>